<dbReference type="AlphaFoldDB" id="A0A4V0YY88"/>
<sequence>MVTESNVPALSLRDLIDSQLETQDGIEIGRVSDVLAQWSEGGTLHVTHVVVGPQALAGRIATPLRNLLRALLHDRFDHCIPLSEVEQFGATLRLRQPASNYEVGKSDAWIAKHILRWIPGSSH</sequence>
<evidence type="ECO:0000313" key="1">
    <source>
        <dbReference type="EMBL" id="QBD75371.1"/>
    </source>
</evidence>
<reference evidence="1 2" key="1">
    <citation type="submission" date="2019-01" db="EMBL/GenBank/DDBJ databases">
        <title>Ktedonosporobacter rubrisoli SCAWS-G2.</title>
        <authorList>
            <person name="Huang Y."/>
            <person name="Yan B."/>
        </authorList>
    </citation>
    <scope>NUCLEOTIDE SEQUENCE [LARGE SCALE GENOMIC DNA]</scope>
    <source>
        <strain evidence="1 2">SCAWS-G2</strain>
    </source>
</reference>
<evidence type="ECO:0008006" key="3">
    <source>
        <dbReference type="Google" id="ProtNLM"/>
    </source>
</evidence>
<organism evidence="1 2">
    <name type="scientific">Ktedonosporobacter rubrisoli</name>
    <dbReference type="NCBI Taxonomy" id="2509675"/>
    <lineage>
        <taxon>Bacteria</taxon>
        <taxon>Bacillati</taxon>
        <taxon>Chloroflexota</taxon>
        <taxon>Ktedonobacteria</taxon>
        <taxon>Ktedonobacterales</taxon>
        <taxon>Ktedonosporobacteraceae</taxon>
        <taxon>Ktedonosporobacter</taxon>
    </lineage>
</organism>
<dbReference type="OrthoDB" id="165115at2"/>
<proteinExistence type="predicted"/>
<name>A0A4V0YY88_KTERU</name>
<dbReference type="EMBL" id="CP035758">
    <property type="protein sequence ID" value="QBD75371.1"/>
    <property type="molecule type" value="Genomic_DNA"/>
</dbReference>
<dbReference type="KEGG" id="kbs:EPA93_04885"/>
<keyword evidence="2" id="KW-1185">Reference proteome</keyword>
<accession>A0A4V0YY88</accession>
<gene>
    <name evidence="1" type="ORF">EPA93_04885</name>
</gene>
<dbReference type="Proteomes" id="UP000290365">
    <property type="component" value="Chromosome"/>
</dbReference>
<protein>
    <recommendedName>
        <fullName evidence="3">PRC-barrel domain containing protein</fullName>
    </recommendedName>
</protein>
<evidence type="ECO:0000313" key="2">
    <source>
        <dbReference type="Proteomes" id="UP000290365"/>
    </source>
</evidence>
<dbReference type="RefSeq" id="WP_129885970.1">
    <property type="nucleotide sequence ID" value="NZ_CP035758.1"/>
</dbReference>